<dbReference type="Gene3D" id="1.25.40.900">
    <property type="match status" value="1"/>
</dbReference>
<dbReference type="EMBL" id="JBHULR010000021">
    <property type="protein sequence ID" value="MFD2549830.1"/>
    <property type="molecule type" value="Genomic_DNA"/>
</dbReference>
<sequence length="458" mass="50527">MNKKIRIWLFILPLFVAGCAKFLDKEPENKVSIDVLFSDLAGAKAALTGVYLSLWSSDYYNGRRMVYPEAVGGNVKPVGSRQTLADIYSFTAQADSSSMNAVYSGLYTILNNLNNIIERVPSLDDGLQTERNDIMAQAYGLRALLHLDLVQLYAQPYHYTADASHPGIILATEPILVATAQRKRATVAQVYTQIASDLKSAEDLFQNRKAVFTGNRVSYMNSAAVAALQARVALHKAEWADAYDYASSVIADNFTLYSNGEYISSWTTSAGKETIFELAVPSGFSGNSLGNYYTNETANRYYEFAPAADLLDIFTDGDIRASGGIFKYPTYATAATSVKLIRLSEIYLIRAEAAAELGRSESALADLNEIRLRANPEAGAWSDAHKTALVDEILNERRRELCLEGICFFDLLRRGLSLVRNDCEGNNCNVNYPSDKFVLPIPRQSVDSNGNMEQNPGY</sequence>
<dbReference type="Proteomes" id="UP001597545">
    <property type="component" value="Unassembled WGS sequence"/>
</dbReference>
<dbReference type="SUPFAM" id="SSF48452">
    <property type="entry name" value="TPR-like"/>
    <property type="match status" value="1"/>
</dbReference>
<dbReference type="CDD" id="cd08977">
    <property type="entry name" value="SusD"/>
    <property type="match status" value="1"/>
</dbReference>
<evidence type="ECO:0000313" key="8">
    <source>
        <dbReference type="EMBL" id="MFD2549830.1"/>
    </source>
</evidence>
<reference evidence="9" key="1">
    <citation type="journal article" date="2019" name="Int. J. Syst. Evol. Microbiol.">
        <title>The Global Catalogue of Microorganisms (GCM) 10K type strain sequencing project: providing services to taxonomists for standard genome sequencing and annotation.</title>
        <authorList>
            <consortium name="The Broad Institute Genomics Platform"/>
            <consortium name="The Broad Institute Genome Sequencing Center for Infectious Disease"/>
            <person name="Wu L."/>
            <person name="Ma J."/>
        </authorList>
    </citation>
    <scope>NUCLEOTIDE SEQUENCE [LARGE SCALE GENOMIC DNA]</scope>
    <source>
        <strain evidence="9">KCTC 42662</strain>
    </source>
</reference>
<keyword evidence="9" id="KW-1185">Reference proteome</keyword>
<comment type="similarity">
    <text evidence="2">Belongs to the SusD family.</text>
</comment>
<evidence type="ECO:0000256" key="5">
    <source>
        <dbReference type="ARBA" id="ARBA00023237"/>
    </source>
</evidence>
<dbReference type="Gene3D" id="1.25.40.390">
    <property type="match status" value="1"/>
</dbReference>
<dbReference type="RefSeq" id="WP_380906166.1">
    <property type="nucleotide sequence ID" value="NZ_JBHUEG010000018.1"/>
</dbReference>
<evidence type="ECO:0000256" key="4">
    <source>
        <dbReference type="ARBA" id="ARBA00023136"/>
    </source>
</evidence>
<comment type="caution">
    <text evidence="8">The sequence shown here is derived from an EMBL/GenBank/DDBJ whole genome shotgun (WGS) entry which is preliminary data.</text>
</comment>
<feature type="domain" description="RagB/SusD" evidence="6">
    <location>
        <begin position="332"/>
        <end position="458"/>
    </location>
</feature>
<keyword evidence="5" id="KW-0998">Cell outer membrane</keyword>
<keyword evidence="4" id="KW-0472">Membrane</keyword>
<evidence type="ECO:0000259" key="6">
    <source>
        <dbReference type="Pfam" id="PF07980"/>
    </source>
</evidence>
<protein>
    <submittedName>
        <fullName evidence="8">RagB/SusD family nutrient uptake outer membrane protein</fullName>
    </submittedName>
</protein>
<organism evidence="8 9">
    <name type="scientific">Sphingobacterium suaedae</name>
    <dbReference type="NCBI Taxonomy" id="1686402"/>
    <lineage>
        <taxon>Bacteria</taxon>
        <taxon>Pseudomonadati</taxon>
        <taxon>Bacteroidota</taxon>
        <taxon>Sphingobacteriia</taxon>
        <taxon>Sphingobacteriales</taxon>
        <taxon>Sphingobacteriaceae</taxon>
        <taxon>Sphingobacterium</taxon>
    </lineage>
</organism>
<dbReference type="InterPro" id="IPR012944">
    <property type="entry name" value="SusD_RagB_dom"/>
</dbReference>
<feature type="domain" description="SusD-like N-terminal" evidence="7">
    <location>
        <begin position="21"/>
        <end position="234"/>
    </location>
</feature>
<evidence type="ECO:0000313" key="9">
    <source>
        <dbReference type="Proteomes" id="UP001597545"/>
    </source>
</evidence>
<dbReference type="InterPro" id="IPR033985">
    <property type="entry name" value="SusD-like_N"/>
</dbReference>
<dbReference type="Gene3D" id="2.20.20.130">
    <property type="match status" value="1"/>
</dbReference>
<proteinExistence type="inferred from homology"/>
<dbReference type="PROSITE" id="PS51257">
    <property type="entry name" value="PROKAR_LIPOPROTEIN"/>
    <property type="match status" value="1"/>
</dbReference>
<accession>A0ABW5KPN7</accession>
<keyword evidence="3" id="KW-0732">Signal</keyword>
<gene>
    <name evidence="8" type="ORF">ACFSR5_19455</name>
</gene>
<dbReference type="InterPro" id="IPR011990">
    <property type="entry name" value="TPR-like_helical_dom_sf"/>
</dbReference>
<dbReference type="Pfam" id="PF07980">
    <property type="entry name" value="SusD_RagB"/>
    <property type="match status" value="1"/>
</dbReference>
<evidence type="ECO:0000256" key="1">
    <source>
        <dbReference type="ARBA" id="ARBA00004442"/>
    </source>
</evidence>
<evidence type="ECO:0000256" key="2">
    <source>
        <dbReference type="ARBA" id="ARBA00006275"/>
    </source>
</evidence>
<evidence type="ECO:0000256" key="3">
    <source>
        <dbReference type="ARBA" id="ARBA00022729"/>
    </source>
</evidence>
<evidence type="ECO:0000259" key="7">
    <source>
        <dbReference type="Pfam" id="PF14322"/>
    </source>
</evidence>
<name>A0ABW5KPN7_9SPHI</name>
<comment type="subcellular location">
    <subcellularLocation>
        <location evidence="1">Cell outer membrane</location>
    </subcellularLocation>
</comment>
<dbReference type="Pfam" id="PF14322">
    <property type="entry name" value="SusD-like_3"/>
    <property type="match status" value="1"/>
</dbReference>